<evidence type="ECO:0000256" key="2">
    <source>
        <dbReference type="ARBA" id="ARBA00007776"/>
    </source>
</evidence>
<dbReference type="InterPro" id="IPR017225">
    <property type="entry name" value="Cell_shape_determin_MreD_prd"/>
</dbReference>
<dbReference type="PIRSF" id="PIRSF037497">
    <property type="entry name" value="MreD_Clostridium/Treponema_prd"/>
    <property type="match status" value="1"/>
</dbReference>
<feature type="transmembrane region" description="Helical" evidence="8">
    <location>
        <begin position="97"/>
        <end position="121"/>
    </location>
</feature>
<dbReference type="STRING" id="1121291.SAMN02745134_00754"/>
<name>A0A1W1X5M4_9CLOT</name>
<evidence type="ECO:0000313" key="9">
    <source>
        <dbReference type="EMBL" id="SMC19140.1"/>
    </source>
</evidence>
<comment type="subcellular location">
    <subcellularLocation>
        <location evidence="1">Cell membrane</location>
        <topology evidence="1">Multi-pass membrane protein</topology>
    </subcellularLocation>
</comment>
<dbReference type="Proteomes" id="UP000192468">
    <property type="component" value="Unassembled WGS sequence"/>
</dbReference>
<evidence type="ECO:0000256" key="7">
    <source>
        <dbReference type="ARBA" id="ARBA00023136"/>
    </source>
</evidence>
<dbReference type="GO" id="GO:0008360">
    <property type="term" value="P:regulation of cell shape"/>
    <property type="evidence" value="ECO:0007669"/>
    <property type="project" value="UniProtKB-KW"/>
</dbReference>
<keyword evidence="7 8" id="KW-0472">Membrane</keyword>
<evidence type="ECO:0000313" key="10">
    <source>
        <dbReference type="Proteomes" id="UP000192468"/>
    </source>
</evidence>
<keyword evidence="10" id="KW-1185">Reference proteome</keyword>
<dbReference type="OrthoDB" id="9796616at2"/>
<dbReference type="Pfam" id="PF04093">
    <property type="entry name" value="MreD"/>
    <property type="match status" value="1"/>
</dbReference>
<reference evidence="9 10" key="1">
    <citation type="submission" date="2017-04" db="EMBL/GenBank/DDBJ databases">
        <authorList>
            <person name="Afonso C.L."/>
            <person name="Miller P.J."/>
            <person name="Scott M.A."/>
            <person name="Spackman E."/>
            <person name="Goraichik I."/>
            <person name="Dimitrov K.M."/>
            <person name="Suarez D.L."/>
            <person name="Swayne D.E."/>
        </authorList>
    </citation>
    <scope>NUCLEOTIDE SEQUENCE [LARGE SCALE GENOMIC DNA]</scope>
    <source>
        <strain evidence="9 10">DSM 12555</strain>
    </source>
</reference>
<feature type="transmembrane region" description="Helical" evidence="8">
    <location>
        <begin position="21"/>
        <end position="45"/>
    </location>
</feature>
<accession>A0A1W1X5M4</accession>
<feature type="transmembrane region" description="Helical" evidence="8">
    <location>
        <begin position="65"/>
        <end position="85"/>
    </location>
</feature>
<keyword evidence="6 8" id="KW-1133">Transmembrane helix</keyword>
<proteinExistence type="inferred from homology"/>
<gene>
    <name evidence="9" type="ORF">SAMN02745134_00754</name>
</gene>
<dbReference type="RefSeq" id="WP_084113918.1">
    <property type="nucleotide sequence ID" value="NZ_FWXH01000002.1"/>
</dbReference>
<dbReference type="AlphaFoldDB" id="A0A1W1X5M4"/>
<evidence type="ECO:0000256" key="6">
    <source>
        <dbReference type="ARBA" id="ARBA00022989"/>
    </source>
</evidence>
<comment type="similarity">
    <text evidence="2">Belongs to the MreD family.</text>
</comment>
<keyword evidence="3" id="KW-1003">Cell membrane</keyword>
<protein>
    <submittedName>
        <fullName evidence="9">Rod shape-determining protein MreD</fullName>
    </submittedName>
</protein>
<evidence type="ECO:0000256" key="1">
    <source>
        <dbReference type="ARBA" id="ARBA00004651"/>
    </source>
</evidence>
<keyword evidence="5" id="KW-0133">Cell shape</keyword>
<dbReference type="GO" id="GO:0005886">
    <property type="term" value="C:plasma membrane"/>
    <property type="evidence" value="ECO:0007669"/>
    <property type="project" value="UniProtKB-SubCell"/>
</dbReference>
<evidence type="ECO:0000256" key="4">
    <source>
        <dbReference type="ARBA" id="ARBA00022692"/>
    </source>
</evidence>
<dbReference type="NCBIfam" id="TIGR03426">
    <property type="entry name" value="shape_MreD"/>
    <property type="match status" value="1"/>
</dbReference>
<evidence type="ECO:0000256" key="5">
    <source>
        <dbReference type="ARBA" id="ARBA00022960"/>
    </source>
</evidence>
<evidence type="ECO:0000256" key="3">
    <source>
        <dbReference type="ARBA" id="ARBA00022475"/>
    </source>
</evidence>
<sequence length="163" mass="18819">MRKIVILTILIFVLEVLDNTMVPLFSIYGYIPSLLFIFVLCYSIINDRWSAVKVGLISGALQDLFFINGFGVNTLLNMLICVLAGEIGRNLFKEKRLMPVLSILLLTFLKEIFMLIILHAVHINMNIYASIIVAIYSFVVAIFVYKPVYKLCRKPYMIKKWKF</sequence>
<evidence type="ECO:0000256" key="8">
    <source>
        <dbReference type="SAM" id="Phobius"/>
    </source>
</evidence>
<keyword evidence="4 8" id="KW-0812">Transmembrane</keyword>
<dbReference type="InterPro" id="IPR007227">
    <property type="entry name" value="Cell_shape_determining_MreD"/>
</dbReference>
<feature type="transmembrane region" description="Helical" evidence="8">
    <location>
        <begin position="127"/>
        <end position="145"/>
    </location>
</feature>
<dbReference type="EMBL" id="FWXH01000002">
    <property type="protein sequence ID" value="SMC19140.1"/>
    <property type="molecule type" value="Genomic_DNA"/>
</dbReference>
<organism evidence="9 10">
    <name type="scientific">Clostridium acidisoli DSM 12555</name>
    <dbReference type="NCBI Taxonomy" id="1121291"/>
    <lineage>
        <taxon>Bacteria</taxon>
        <taxon>Bacillati</taxon>
        <taxon>Bacillota</taxon>
        <taxon>Clostridia</taxon>
        <taxon>Eubacteriales</taxon>
        <taxon>Clostridiaceae</taxon>
        <taxon>Clostridium</taxon>
    </lineage>
</organism>